<keyword evidence="3 13" id="KW-0808">Transferase</keyword>
<dbReference type="GO" id="GO:0004715">
    <property type="term" value="F:non-membrane spanning protein tyrosine kinase activity"/>
    <property type="evidence" value="ECO:0007669"/>
    <property type="project" value="UniProtKB-EC"/>
</dbReference>
<keyword evidence="7" id="KW-0829">Tyrosine-protein kinase</keyword>
<evidence type="ECO:0000256" key="5">
    <source>
        <dbReference type="ARBA" id="ARBA00022777"/>
    </source>
</evidence>
<dbReference type="InterPro" id="IPR032807">
    <property type="entry name" value="GNVR"/>
</dbReference>
<keyword evidence="14" id="KW-1185">Reference proteome</keyword>
<feature type="domain" description="AAA" evidence="11">
    <location>
        <begin position="528"/>
        <end position="666"/>
    </location>
</feature>
<feature type="transmembrane region" description="Helical" evidence="10">
    <location>
        <begin position="21"/>
        <end position="41"/>
    </location>
</feature>
<proteinExistence type="inferred from homology"/>
<evidence type="ECO:0000256" key="10">
    <source>
        <dbReference type="SAM" id="Phobius"/>
    </source>
</evidence>
<evidence type="ECO:0000256" key="6">
    <source>
        <dbReference type="ARBA" id="ARBA00022840"/>
    </source>
</evidence>
<dbReference type="NCBIfam" id="TIGR01007">
    <property type="entry name" value="eps_fam"/>
    <property type="match status" value="1"/>
</dbReference>
<dbReference type="SUPFAM" id="SSF52540">
    <property type="entry name" value="P-loop containing nucleoside triphosphate hydrolases"/>
    <property type="match status" value="1"/>
</dbReference>
<dbReference type="PANTHER" id="PTHR32309:SF13">
    <property type="entry name" value="FERRIC ENTEROBACTIN TRANSPORT PROTEIN FEPE"/>
    <property type="match status" value="1"/>
</dbReference>
<keyword evidence="10" id="KW-0812">Transmembrane</keyword>
<dbReference type="InterPro" id="IPR027417">
    <property type="entry name" value="P-loop_NTPase"/>
</dbReference>
<evidence type="ECO:0000256" key="1">
    <source>
        <dbReference type="ARBA" id="ARBA00007316"/>
    </source>
</evidence>
<name>A0ABR8F1J1_NOSLI</name>
<comment type="similarity">
    <text evidence="1">Belongs to the CpsD/CapB family.</text>
</comment>
<dbReference type="Gene3D" id="3.40.50.300">
    <property type="entry name" value="P-loop containing nucleotide triphosphate hydrolases"/>
    <property type="match status" value="1"/>
</dbReference>
<evidence type="ECO:0000313" key="13">
    <source>
        <dbReference type="EMBL" id="MBD2563152.1"/>
    </source>
</evidence>
<evidence type="ECO:0000256" key="9">
    <source>
        <dbReference type="SAM" id="Coils"/>
    </source>
</evidence>
<comment type="caution">
    <text evidence="13">The sequence shown here is derived from an EMBL/GenBank/DDBJ whole genome shotgun (WGS) entry which is preliminary data.</text>
</comment>
<dbReference type="EMBL" id="JACJTE010000026">
    <property type="protein sequence ID" value="MBD2563152.1"/>
    <property type="molecule type" value="Genomic_DNA"/>
</dbReference>
<sequence>MSIKESSGTFDKYAQILKRRWIPGLGVFACVFITLQVATFFKKPYFLAEGKLRFQRVNTVSSLTGLGTEMGKLEPLVDNKNNPLNTEAEVIRSVPVVRSTIKKLNLKDDKKVNLKINQFLEMLTVKEINGADILSISYKDKDPKIAAQVVNTLIDVYLEYNIHAHRSQATTARKFIEKQLPNAELVVRQAEAELAGFKEKYKIVSLQEEATKSLEIITALQQQISEAQSRFADAEAQTKGIRKQLGMNSQQAVAMTSLSQTSGVQDILKEIQQLESQLAARRTVLQDNHPQIIDLGYKLQSLNELLQERIKNVVGTTQAQLNQNFQLGELQQQLSARLVELESNRLGLASQITTLSGLQAAYKQRLNNLPRLEQQQRQFERKVQAAQSTYSLLLQKLQESRIAENQNLGNASMISEAEVPEESISSPMFLYLSTGILASLAALATMYILETIDKSVKNVEQAKELLKFTLLGTIPEFNNSKKMIHGNEDIELYGKRLVVRDMPRSPINEAYRMLRANLKFLSADKEVKVIVVTSSVPKEGKSTVAANLALIMAQMERKVLLIDADMRRPVQHKIWELVNDQGLSNLIVGQAEIRTAIKQVMDNLYVLTSGVTPPNPGSLLDSKKMAVLIQTLSVYYDFVIIDAPSLNVAADAATLGQMADGVLFVVRPGVVDSVSASIAKELLEKSGQNVLGQVVNGVTPQTERYNYYYSTEENNLQEAVGLGSRI</sequence>
<evidence type="ECO:0000256" key="8">
    <source>
        <dbReference type="ARBA" id="ARBA00051245"/>
    </source>
</evidence>
<protein>
    <recommendedName>
        <fullName evidence="2">non-specific protein-tyrosine kinase</fullName>
        <ecNumber evidence="2">2.7.10.2</ecNumber>
    </recommendedName>
</protein>
<feature type="coiled-coil region" evidence="9">
    <location>
        <begin position="173"/>
        <end position="237"/>
    </location>
</feature>
<accession>A0ABR8F1J1</accession>
<dbReference type="Proteomes" id="UP000604661">
    <property type="component" value="Unassembled WGS sequence"/>
</dbReference>
<keyword evidence="9" id="KW-0175">Coiled coil</keyword>
<keyword evidence="6" id="KW-0067">ATP-binding</keyword>
<feature type="domain" description="Tyrosine-protein kinase G-rich" evidence="12">
    <location>
        <begin position="373"/>
        <end position="441"/>
    </location>
</feature>
<dbReference type="InterPro" id="IPR005702">
    <property type="entry name" value="Wzc-like_C"/>
</dbReference>
<comment type="catalytic activity">
    <reaction evidence="8">
        <text>L-tyrosyl-[protein] + ATP = O-phospho-L-tyrosyl-[protein] + ADP + H(+)</text>
        <dbReference type="Rhea" id="RHEA:10596"/>
        <dbReference type="Rhea" id="RHEA-COMP:10136"/>
        <dbReference type="Rhea" id="RHEA-COMP:20101"/>
        <dbReference type="ChEBI" id="CHEBI:15378"/>
        <dbReference type="ChEBI" id="CHEBI:30616"/>
        <dbReference type="ChEBI" id="CHEBI:46858"/>
        <dbReference type="ChEBI" id="CHEBI:61978"/>
        <dbReference type="ChEBI" id="CHEBI:456216"/>
        <dbReference type="EC" id="2.7.10.2"/>
    </reaction>
</comment>
<organism evidence="13 14">
    <name type="scientific">Nostoc linckia FACHB-391</name>
    <dbReference type="NCBI Taxonomy" id="2692906"/>
    <lineage>
        <taxon>Bacteria</taxon>
        <taxon>Bacillati</taxon>
        <taxon>Cyanobacteriota</taxon>
        <taxon>Cyanophyceae</taxon>
        <taxon>Nostocales</taxon>
        <taxon>Nostocaceae</taxon>
        <taxon>Nostoc</taxon>
    </lineage>
</organism>
<evidence type="ECO:0000256" key="2">
    <source>
        <dbReference type="ARBA" id="ARBA00011903"/>
    </source>
</evidence>
<reference evidence="13 14" key="1">
    <citation type="journal article" date="2020" name="ISME J.">
        <title>Comparative genomics reveals insights into cyanobacterial evolution and habitat adaptation.</title>
        <authorList>
            <person name="Chen M.Y."/>
            <person name="Teng W.K."/>
            <person name="Zhao L."/>
            <person name="Hu C.X."/>
            <person name="Zhou Y.K."/>
            <person name="Han B.P."/>
            <person name="Song L.R."/>
            <person name="Shu W.S."/>
        </authorList>
    </citation>
    <scope>NUCLEOTIDE SEQUENCE [LARGE SCALE GENOMIC DNA]</scope>
    <source>
        <strain evidence="13 14">FACHB-391</strain>
    </source>
</reference>
<dbReference type="InterPro" id="IPR050445">
    <property type="entry name" value="Bact_polysacc_biosynth/exp"/>
</dbReference>
<evidence type="ECO:0000256" key="3">
    <source>
        <dbReference type="ARBA" id="ARBA00022679"/>
    </source>
</evidence>
<dbReference type="CDD" id="cd05387">
    <property type="entry name" value="BY-kinase"/>
    <property type="match status" value="1"/>
</dbReference>
<dbReference type="PANTHER" id="PTHR32309">
    <property type="entry name" value="TYROSINE-PROTEIN KINASE"/>
    <property type="match status" value="1"/>
</dbReference>
<gene>
    <name evidence="13" type="ORF">H6G95_21535</name>
</gene>
<evidence type="ECO:0000259" key="12">
    <source>
        <dbReference type="Pfam" id="PF13807"/>
    </source>
</evidence>
<keyword evidence="4" id="KW-0547">Nucleotide-binding</keyword>
<keyword evidence="5" id="KW-0418">Kinase</keyword>
<dbReference type="Pfam" id="PF13807">
    <property type="entry name" value="GNVR"/>
    <property type="match status" value="1"/>
</dbReference>
<dbReference type="Pfam" id="PF13614">
    <property type="entry name" value="AAA_31"/>
    <property type="match status" value="1"/>
</dbReference>
<evidence type="ECO:0000256" key="4">
    <source>
        <dbReference type="ARBA" id="ARBA00022741"/>
    </source>
</evidence>
<keyword evidence="10" id="KW-0472">Membrane</keyword>
<dbReference type="InterPro" id="IPR025669">
    <property type="entry name" value="AAA_dom"/>
</dbReference>
<dbReference type="RefSeq" id="WP_190895389.1">
    <property type="nucleotide sequence ID" value="NZ_JACJTE010000026.1"/>
</dbReference>
<evidence type="ECO:0000259" key="11">
    <source>
        <dbReference type="Pfam" id="PF13614"/>
    </source>
</evidence>
<dbReference type="EC" id="2.7.10.2" evidence="2"/>
<evidence type="ECO:0000256" key="7">
    <source>
        <dbReference type="ARBA" id="ARBA00023137"/>
    </source>
</evidence>
<evidence type="ECO:0000313" key="14">
    <source>
        <dbReference type="Proteomes" id="UP000604661"/>
    </source>
</evidence>
<keyword evidence="10" id="KW-1133">Transmembrane helix</keyword>